<comment type="caution">
    <text evidence="1">The sequence shown here is derived from an EMBL/GenBank/DDBJ whole genome shotgun (WGS) entry which is preliminary data.</text>
</comment>
<dbReference type="Proteomes" id="UP000037891">
    <property type="component" value="Unassembled WGS sequence"/>
</dbReference>
<evidence type="ECO:0000313" key="1">
    <source>
        <dbReference type="EMBL" id="KPC34392.1"/>
    </source>
</evidence>
<accession>A0A0N0XBZ2</accession>
<proteinExistence type="predicted"/>
<sequence>MSAVQSISLEIPGISGDDKSVAVAGSGVSTDTEFGFLGVSMSAHQPAGACRKSTI</sequence>
<gene>
    <name evidence="1" type="ORF">ABJ99_2587</name>
</gene>
<name>A0A0N0XBZ2_PSESX</name>
<dbReference type="AlphaFoldDB" id="A0A0N0XBZ2"/>
<organism evidence="1 2">
    <name type="scientific">Pseudomonas syringae pv. cilantro</name>
    <dbReference type="NCBI Taxonomy" id="81035"/>
    <lineage>
        <taxon>Bacteria</taxon>
        <taxon>Pseudomonadati</taxon>
        <taxon>Pseudomonadota</taxon>
        <taxon>Gammaproteobacteria</taxon>
        <taxon>Pseudomonadales</taxon>
        <taxon>Pseudomonadaceae</taxon>
        <taxon>Pseudomonas</taxon>
        <taxon>Pseudomonas syringae</taxon>
    </lineage>
</organism>
<reference evidence="1 2" key="1">
    <citation type="submission" date="2015-07" db="EMBL/GenBank/DDBJ databases">
        <authorList>
            <person name="Noorani M."/>
        </authorList>
    </citation>
    <scope>NUCLEOTIDE SEQUENCE [LARGE SCALE GENOMIC DNA]</scope>
    <source>
        <strain evidence="1 2">0788_9</strain>
    </source>
</reference>
<protein>
    <submittedName>
        <fullName evidence="1">Uncharacterized protein</fullName>
    </submittedName>
</protein>
<evidence type="ECO:0000313" key="2">
    <source>
        <dbReference type="Proteomes" id="UP000037891"/>
    </source>
</evidence>
<dbReference type="EMBL" id="LGLN01000028">
    <property type="protein sequence ID" value="KPC34392.1"/>
    <property type="molecule type" value="Genomic_DNA"/>
</dbReference>
<reference evidence="1 2" key="2">
    <citation type="submission" date="2015-10" db="EMBL/GenBank/DDBJ databases">
        <title>Comparative genomics and high-throughput reverse genetic screens identify a new phytobacterial MAMP and an Arabidopsis receptor required for immune elicitation.</title>
        <authorList>
            <person name="Mott G.A."/>
            <person name="Thakur S."/>
            <person name="Wang P.W."/>
            <person name="Desveaux D."/>
            <person name="Guttman D.S."/>
        </authorList>
    </citation>
    <scope>NUCLEOTIDE SEQUENCE [LARGE SCALE GENOMIC DNA]</scope>
    <source>
        <strain evidence="1 2">0788_9</strain>
    </source>
</reference>